<protein>
    <recommendedName>
        <fullName evidence="4">Cobalamin cluster protein</fullName>
    </recommendedName>
</protein>
<evidence type="ECO:0000256" key="1">
    <source>
        <dbReference type="SAM" id="Phobius"/>
    </source>
</evidence>
<feature type="transmembrane region" description="Helical" evidence="1">
    <location>
        <begin position="101"/>
        <end position="119"/>
    </location>
</feature>
<dbReference type="AlphaFoldDB" id="M0M2V1"/>
<evidence type="ECO:0008006" key="4">
    <source>
        <dbReference type="Google" id="ProtNLM"/>
    </source>
</evidence>
<dbReference type="RefSeq" id="WP_006672744.1">
    <property type="nucleotide sequence ID" value="NZ_AOMA01000089.1"/>
</dbReference>
<dbReference type="InterPro" id="IPR012666">
    <property type="entry name" value="CbtA_put"/>
</dbReference>
<keyword evidence="1" id="KW-0812">Transmembrane</keyword>
<organism evidence="2 3">
    <name type="scientific">Halobiforma nitratireducens JCM 10879</name>
    <dbReference type="NCBI Taxonomy" id="1227454"/>
    <lineage>
        <taxon>Archaea</taxon>
        <taxon>Methanobacteriati</taxon>
        <taxon>Methanobacteriota</taxon>
        <taxon>Stenosarchaea group</taxon>
        <taxon>Halobacteria</taxon>
        <taxon>Halobacteriales</taxon>
        <taxon>Natrialbaceae</taxon>
        <taxon>Halobiforma</taxon>
    </lineage>
</organism>
<feature type="transmembrane region" description="Helical" evidence="1">
    <location>
        <begin position="139"/>
        <end position="158"/>
    </location>
</feature>
<dbReference type="OrthoDB" id="170869at2157"/>
<feature type="transmembrane region" description="Helical" evidence="1">
    <location>
        <begin position="170"/>
        <end position="192"/>
    </location>
</feature>
<dbReference type="EMBL" id="AOMA01000089">
    <property type="protein sequence ID" value="EMA38939.1"/>
    <property type="molecule type" value="Genomic_DNA"/>
</dbReference>
<feature type="transmembrane region" description="Helical" evidence="1">
    <location>
        <begin position="204"/>
        <end position="224"/>
    </location>
</feature>
<feature type="transmembrane region" description="Helical" evidence="1">
    <location>
        <begin position="9"/>
        <end position="26"/>
    </location>
</feature>
<dbReference type="Pfam" id="PF09490">
    <property type="entry name" value="CbtA"/>
    <property type="match status" value="1"/>
</dbReference>
<accession>M0M2V1</accession>
<name>M0M2V1_9EURY</name>
<evidence type="ECO:0000313" key="3">
    <source>
        <dbReference type="Proteomes" id="UP000011607"/>
    </source>
</evidence>
<keyword evidence="1" id="KW-1133">Transmembrane helix</keyword>
<keyword evidence="1" id="KW-0472">Membrane</keyword>
<keyword evidence="3" id="KW-1185">Reference proteome</keyword>
<dbReference type="STRING" id="1227454.C446_09113"/>
<proteinExistence type="predicted"/>
<comment type="caution">
    <text evidence="2">The sequence shown here is derived from an EMBL/GenBank/DDBJ whole genome shotgun (WGS) entry which is preliminary data.</text>
</comment>
<dbReference type="Proteomes" id="UP000011607">
    <property type="component" value="Unassembled WGS sequence"/>
</dbReference>
<sequence length="248" mass="25778">MIVDYFRRGVVAGVATGLAYGLYLVFVGNPLSEYLHEAQHDHGHDHGHGHSHDHGHAVSETTTAIVSAGSGVLWAILLGGLFATALYFLEPALPGTDAVGPYVLAAAGFVTVSGVPWLVLPPAAPGAEQLYTIEARLGIYVALVGLGAVVSAAAIGGYRRTASRSRLLGVTVGAVPLLATAIVLPLVAPSIVTHPDLPGDLVAAYQALAVLTQAGIWFGLAFTVDRLRGRDRRRTATDRTRAGHSNVA</sequence>
<reference evidence="2 3" key="1">
    <citation type="journal article" date="2014" name="PLoS Genet.">
        <title>Phylogenetically driven sequencing of extremely halophilic archaea reveals strategies for static and dynamic osmo-response.</title>
        <authorList>
            <person name="Becker E.A."/>
            <person name="Seitzer P.M."/>
            <person name="Tritt A."/>
            <person name="Larsen D."/>
            <person name="Krusor M."/>
            <person name="Yao A.I."/>
            <person name="Wu D."/>
            <person name="Madern D."/>
            <person name="Eisen J.A."/>
            <person name="Darling A.E."/>
            <person name="Facciotti M.T."/>
        </authorList>
    </citation>
    <scope>NUCLEOTIDE SEQUENCE [LARGE SCALE GENOMIC DNA]</scope>
    <source>
        <strain evidence="2 3">JCM 10879</strain>
    </source>
</reference>
<dbReference type="eggNOG" id="arCOG06353">
    <property type="taxonomic scope" value="Archaea"/>
</dbReference>
<dbReference type="PATRIC" id="fig|1227454.3.peg.1847"/>
<gene>
    <name evidence="2" type="ORF">C446_09113</name>
</gene>
<evidence type="ECO:0000313" key="2">
    <source>
        <dbReference type="EMBL" id="EMA38939.1"/>
    </source>
</evidence>
<feature type="transmembrane region" description="Helical" evidence="1">
    <location>
        <begin position="71"/>
        <end position="89"/>
    </location>
</feature>